<organism evidence="1 2">
    <name type="scientific">Russula earlei</name>
    <dbReference type="NCBI Taxonomy" id="71964"/>
    <lineage>
        <taxon>Eukaryota</taxon>
        <taxon>Fungi</taxon>
        <taxon>Dikarya</taxon>
        <taxon>Basidiomycota</taxon>
        <taxon>Agaricomycotina</taxon>
        <taxon>Agaricomycetes</taxon>
        <taxon>Russulales</taxon>
        <taxon>Russulaceae</taxon>
        <taxon>Russula</taxon>
    </lineage>
</organism>
<protein>
    <submittedName>
        <fullName evidence="1">Uncharacterized protein</fullName>
    </submittedName>
</protein>
<evidence type="ECO:0000313" key="2">
    <source>
        <dbReference type="Proteomes" id="UP001207468"/>
    </source>
</evidence>
<comment type="caution">
    <text evidence="1">The sequence shown here is derived from an EMBL/GenBank/DDBJ whole genome shotgun (WGS) entry which is preliminary data.</text>
</comment>
<dbReference type="Proteomes" id="UP001207468">
    <property type="component" value="Unassembled WGS sequence"/>
</dbReference>
<dbReference type="EMBL" id="JAGFNK010000181">
    <property type="protein sequence ID" value="KAI9461079.1"/>
    <property type="molecule type" value="Genomic_DNA"/>
</dbReference>
<name>A0ACC0U5R3_9AGAM</name>
<keyword evidence="2" id="KW-1185">Reference proteome</keyword>
<evidence type="ECO:0000313" key="1">
    <source>
        <dbReference type="EMBL" id="KAI9461079.1"/>
    </source>
</evidence>
<gene>
    <name evidence="1" type="ORF">F5148DRAFT_1215842</name>
</gene>
<accession>A0ACC0U5R3</accession>
<proteinExistence type="predicted"/>
<reference evidence="1" key="1">
    <citation type="submission" date="2021-03" db="EMBL/GenBank/DDBJ databases">
        <title>Evolutionary priming and transition to the ectomycorrhizal habit in an iconic lineage of mushroom-forming fungi: is preadaptation a requirement?</title>
        <authorList>
            <consortium name="DOE Joint Genome Institute"/>
            <person name="Looney B.P."/>
            <person name="Miyauchi S."/>
            <person name="Morin E."/>
            <person name="Drula E."/>
            <person name="Courty P.E."/>
            <person name="Chicoki N."/>
            <person name="Fauchery L."/>
            <person name="Kohler A."/>
            <person name="Kuo A."/>
            <person name="LaButti K."/>
            <person name="Pangilinan J."/>
            <person name="Lipzen A."/>
            <person name="Riley R."/>
            <person name="Andreopoulos W."/>
            <person name="He G."/>
            <person name="Johnson J."/>
            <person name="Barry K.W."/>
            <person name="Grigoriev I.V."/>
            <person name="Nagy L."/>
            <person name="Hibbett D."/>
            <person name="Henrissat B."/>
            <person name="Matheny P.B."/>
            <person name="Labbe J."/>
            <person name="Martin A.F."/>
        </authorList>
    </citation>
    <scope>NUCLEOTIDE SEQUENCE</scope>
    <source>
        <strain evidence="1">BPL698</strain>
    </source>
</reference>
<sequence>MSPMLGFEQFIGLAIFVIYFLSIFFLFLLIVQSISERRRALGSVSWSHIGLALASFAHTWYYMLSFMQWSFVEYERNALGGSTEPTLVRVANWLANTALFEQAWTTVCNGPLKWWWSEQLCLFTVGFWTVFLSTKGREFQVRHLWAYMVLGQLVAISVGMNLFFFALPPTARAAVFSTRERTVPPLLWLSVLASLATVLLVPHSLRHDYFLSNLLVMHALLVIPLLPINVGRTGRLHIRTRTLYQLVTLLAVTARLGTTMGIVGGPGMVWAVLKSHPAQASIGWDVLWTTISFLMWVRPGTSTVRRQLTVTVTLALASVFGSIGTSAPLYFWFVDT</sequence>